<dbReference type="Gene3D" id="1.10.287.1260">
    <property type="match status" value="1"/>
</dbReference>
<organism evidence="8 9">
    <name type="scientific">Phyllobacterium sophorae</name>
    <dbReference type="NCBI Taxonomy" id="1520277"/>
    <lineage>
        <taxon>Bacteria</taxon>
        <taxon>Pseudomonadati</taxon>
        <taxon>Pseudomonadota</taxon>
        <taxon>Alphaproteobacteria</taxon>
        <taxon>Hyphomicrobiales</taxon>
        <taxon>Phyllobacteriaceae</taxon>
        <taxon>Phyllobacterium</taxon>
    </lineage>
</organism>
<dbReference type="GO" id="GO:0008381">
    <property type="term" value="F:mechanosensitive monoatomic ion channel activity"/>
    <property type="evidence" value="ECO:0007669"/>
    <property type="project" value="InterPro"/>
</dbReference>
<dbReference type="Gene3D" id="2.30.30.60">
    <property type="match status" value="1"/>
</dbReference>
<dbReference type="SUPFAM" id="SSF50182">
    <property type="entry name" value="Sm-like ribonucleoproteins"/>
    <property type="match status" value="1"/>
</dbReference>
<dbReference type="SUPFAM" id="SSF51206">
    <property type="entry name" value="cAMP-binding domain-like"/>
    <property type="match status" value="1"/>
</dbReference>
<dbReference type="InterPro" id="IPR006685">
    <property type="entry name" value="MscS_channel_2nd"/>
</dbReference>
<dbReference type="PROSITE" id="PS50042">
    <property type="entry name" value="CNMP_BINDING_3"/>
    <property type="match status" value="1"/>
</dbReference>
<evidence type="ECO:0000313" key="9">
    <source>
        <dbReference type="Proteomes" id="UP000241764"/>
    </source>
</evidence>
<dbReference type="PANTHER" id="PTHR30221:SF1">
    <property type="entry name" value="SMALL-CONDUCTANCE MECHANOSENSITIVE CHANNEL"/>
    <property type="match status" value="1"/>
</dbReference>
<dbReference type="CDD" id="cd00038">
    <property type="entry name" value="CAP_ED"/>
    <property type="match status" value="1"/>
</dbReference>
<dbReference type="InterPro" id="IPR016846">
    <property type="entry name" value="cNMP-bd_ion_channel"/>
</dbReference>
<dbReference type="InterPro" id="IPR010920">
    <property type="entry name" value="LSM_dom_sf"/>
</dbReference>
<accession>A0A2P7BEX8</accession>
<evidence type="ECO:0000256" key="1">
    <source>
        <dbReference type="ARBA" id="ARBA00004651"/>
    </source>
</evidence>
<dbReference type="InterPro" id="IPR011066">
    <property type="entry name" value="MscS_channel_C_sf"/>
</dbReference>
<keyword evidence="4 6" id="KW-1133">Transmembrane helix</keyword>
<dbReference type="AlphaFoldDB" id="A0A2P7BEX8"/>
<keyword evidence="6" id="KW-0997">Cell inner membrane</keyword>
<dbReference type="OrthoDB" id="9775207at2"/>
<dbReference type="GO" id="GO:0005886">
    <property type="term" value="C:plasma membrane"/>
    <property type="evidence" value="ECO:0007669"/>
    <property type="project" value="UniProtKB-SubCell"/>
</dbReference>
<gene>
    <name evidence="8" type="ORF">CU103_08355</name>
</gene>
<comment type="caution">
    <text evidence="8">The sequence shown here is derived from an EMBL/GenBank/DDBJ whole genome shotgun (WGS) entry which is preliminary data.</text>
</comment>
<protein>
    <recommendedName>
        <fullName evidence="6">Small-conductance mechanosensitive channel</fullName>
    </recommendedName>
</protein>
<dbReference type="PIRSF" id="PIRSF026673">
    <property type="entry name" value="UCP026673_ion_chan"/>
    <property type="match status" value="1"/>
</dbReference>
<keyword evidence="9" id="KW-1185">Reference proteome</keyword>
<evidence type="ECO:0000256" key="3">
    <source>
        <dbReference type="ARBA" id="ARBA00022692"/>
    </source>
</evidence>
<feature type="transmembrane region" description="Helical" evidence="6">
    <location>
        <begin position="104"/>
        <end position="127"/>
    </location>
</feature>
<dbReference type="RefSeq" id="WP_106663459.1">
    <property type="nucleotide sequence ID" value="NZ_PGGM01000003.1"/>
</dbReference>
<keyword evidence="3 6" id="KW-0812">Transmembrane</keyword>
<reference evidence="9" key="1">
    <citation type="submission" date="2017-11" db="EMBL/GenBank/DDBJ databases">
        <authorList>
            <person name="Kuznetsova I."/>
            <person name="Sazanova A."/>
            <person name="Chirak E."/>
            <person name="Safronova V."/>
            <person name="Willems A."/>
        </authorList>
    </citation>
    <scope>NUCLEOTIDE SEQUENCE [LARGE SCALE GENOMIC DNA]</scope>
    <source>
        <strain evidence="9">CCBAU 03422</strain>
    </source>
</reference>
<proteinExistence type="inferred from homology"/>
<evidence type="ECO:0000259" key="7">
    <source>
        <dbReference type="PROSITE" id="PS50042"/>
    </source>
</evidence>
<evidence type="ECO:0000313" key="8">
    <source>
        <dbReference type="EMBL" id="PSH65044.1"/>
    </source>
</evidence>
<keyword evidence="2" id="KW-1003">Cell membrane</keyword>
<dbReference type="EMBL" id="PGGM01000003">
    <property type="protein sequence ID" value="PSH65044.1"/>
    <property type="molecule type" value="Genomic_DNA"/>
</dbReference>
<evidence type="ECO:0000256" key="5">
    <source>
        <dbReference type="ARBA" id="ARBA00023136"/>
    </source>
</evidence>
<comment type="subunit">
    <text evidence="6">Homoheptamer.</text>
</comment>
<name>A0A2P7BEX8_9HYPH</name>
<feature type="domain" description="Cyclic nucleotide-binding" evidence="7">
    <location>
        <begin position="337"/>
        <end position="403"/>
    </location>
</feature>
<keyword evidence="6" id="KW-0407">Ion channel</keyword>
<keyword evidence="5 6" id="KW-0472">Membrane</keyword>
<comment type="similarity">
    <text evidence="6">Belongs to the MscS (TC 1.A.23) family.</text>
</comment>
<dbReference type="InterPro" id="IPR045275">
    <property type="entry name" value="MscS_archaea/bacteria_type"/>
</dbReference>
<dbReference type="InterPro" id="IPR000595">
    <property type="entry name" value="cNMP-bd_dom"/>
</dbReference>
<evidence type="ECO:0000256" key="2">
    <source>
        <dbReference type="ARBA" id="ARBA00022475"/>
    </source>
</evidence>
<dbReference type="Gene3D" id="2.60.120.10">
    <property type="entry name" value="Jelly Rolls"/>
    <property type="match status" value="1"/>
</dbReference>
<feature type="transmembrane region" description="Helical" evidence="6">
    <location>
        <begin position="74"/>
        <end position="92"/>
    </location>
</feature>
<feature type="transmembrane region" description="Helical" evidence="6">
    <location>
        <begin position="6"/>
        <end position="23"/>
    </location>
</feature>
<dbReference type="InterPro" id="IPR018490">
    <property type="entry name" value="cNMP-bd_dom_sf"/>
</dbReference>
<dbReference type="SUPFAM" id="SSF82689">
    <property type="entry name" value="Mechanosensitive channel protein MscS (YggB), C-terminal domain"/>
    <property type="match status" value="1"/>
</dbReference>
<evidence type="ECO:0000256" key="4">
    <source>
        <dbReference type="ARBA" id="ARBA00022989"/>
    </source>
</evidence>
<sequence>MYDLLVSPPFQIVALGVAGIITWHLQGRGRPNARLIVQIAFFSTMTAILFGNGISPDQFEPEGGGMLLAAKMLWWVHLAWAVIGFIRIYIVLDGRPREARLLQDLIIAVVYLGVMLSVLAFVFGFAIGTLLATSGVIAIILGLALQSTLNDVFSGLALTLGRPYGIGDWIILSDGTEGRIVETTWRSTHILTPANNIVVLPNSFLAKIGLTNISRPDETHQVVLTLRVKPTRTPTFVVETMQQAMIGANYIVHDPAPVVALKGVDAFAIEIDLQFRVRHPADRIPAKNELLDLAYRQCMATGIFLALPPSSAILIDNLDAGRALPESLQEVLQSIPIFAGLKQEELQKLEASATLERYAPGQLFFHGADHTPGLMIVRSGAVSALCDGMEVLRLAPGAIFGQIDGIVRQDTKYEALTVLEAYEIDGAALVSLLGNHPEIQENLTRHLSSLARNVAATDNRPVQAEHASILRRKVQGLWGR</sequence>
<dbReference type="PANTHER" id="PTHR30221">
    <property type="entry name" value="SMALL-CONDUCTANCE MECHANOSENSITIVE CHANNEL"/>
    <property type="match status" value="1"/>
</dbReference>
<comment type="subcellular location">
    <subcellularLocation>
        <location evidence="6">Cell inner membrane</location>
        <topology evidence="6">Multi-pass membrane protein</topology>
    </subcellularLocation>
    <subcellularLocation>
        <location evidence="1">Cell membrane</location>
        <topology evidence="1">Multi-pass membrane protein</topology>
    </subcellularLocation>
</comment>
<evidence type="ECO:0000256" key="6">
    <source>
        <dbReference type="RuleBase" id="RU369025"/>
    </source>
</evidence>
<dbReference type="Proteomes" id="UP000241764">
    <property type="component" value="Unassembled WGS sequence"/>
</dbReference>
<comment type="function">
    <text evidence="6">Mechanosensitive channel that participates in the regulation of osmotic pressure changes within the cell, opening in response to stretch forces in the membrane lipid bilayer, without the need for other proteins. Contributes to normal resistance to hypoosmotic shock. Forms an ion channel of 1.0 nanosiemens conductance with a slight preference for anions.</text>
</comment>
<keyword evidence="6" id="KW-0406">Ion transport</keyword>
<keyword evidence="6" id="KW-0813">Transport</keyword>
<dbReference type="InterPro" id="IPR014710">
    <property type="entry name" value="RmlC-like_jellyroll"/>
</dbReference>
<dbReference type="InterPro" id="IPR023408">
    <property type="entry name" value="MscS_beta-dom_sf"/>
</dbReference>
<feature type="transmembrane region" description="Helical" evidence="6">
    <location>
        <begin position="35"/>
        <end position="54"/>
    </location>
</feature>
<dbReference type="Pfam" id="PF00924">
    <property type="entry name" value="MS_channel_2nd"/>
    <property type="match status" value="1"/>
</dbReference>